<dbReference type="EMBL" id="FNDS01000026">
    <property type="protein sequence ID" value="SDI78056.1"/>
    <property type="molecule type" value="Genomic_DNA"/>
</dbReference>
<dbReference type="Pfam" id="PF10106">
    <property type="entry name" value="DUF2345"/>
    <property type="match status" value="1"/>
</dbReference>
<dbReference type="RefSeq" id="WP_090268552.1">
    <property type="nucleotide sequence ID" value="NZ_FNDS01000026.1"/>
</dbReference>
<organism evidence="3 4">
    <name type="scientific">Pseudomonas panipatensis</name>
    <dbReference type="NCBI Taxonomy" id="428992"/>
    <lineage>
        <taxon>Bacteria</taxon>
        <taxon>Pseudomonadati</taxon>
        <taxon>Pseudomonadota</taxon>
        <taxon>Gammaproteobacteria</taxon>
        <taxon>Pseudomonadales</taxon>
        <taxon>Pseudomonadaceae</taxon>
        <taxon>Pseudomonas</taxon>
    </lineage>
</organism>
<feature type="domain" description="DUF2345" evidence="2">
    <location>
        <begin position="1"/>
        <end position="41"/>
    </location>
</feature>
<dbReference type="AlphaFoldDB" id="A0A1G8ND90"/>
<sequence length="76" mass="8571">VRITAKKKITLNAGGSYITLDQNRIECGTLGDYNVKSVHFERVEAQARLNPDLPWLADKQREQGSTARKRAKPFSL</sequence>
<feature type="compositionally biased region" description="Basic residues" evidence="1">
    <location>
        <begin position="67"/>
        <end position="76"/>
    </location>
</feature>
<evidence type="ECO:0000313" key="3">
    <source>
        <dbReference type="EMBL" id="SDI78056.1"/>
    </source>
</evidence>
<proteinExistence type="predicted"/>
<gene>
    <name evidence="3" type="ORF">SAMN05216272_1262</name>
</gene>
<dbReference type="OrthoDB" id="9762420at2"/>
<dbReference type="Proteomes" id="UP000199636">
    <property type="component" value="Unassembled WGS sequence"/>
</dbReference>
<reference evidence="4" key="1">
    <citation type="submission" date="2016-10" db="EMBL/GenBank/DDBJ databases">
        <authorList>
            <person name="Varghese N."/>
            <person name="Submissions S."/>
        </authorList>
    </citation>
    <scope>NUCLEOTIDE SEQUENCE [LARGE SCALE GENOMIC DNA]</scope>
    <source>
        <strain evidence="4">CCM 7469</strain>
    </source>
</reference>
<accession>A0A1G8ND90</accession>
<feature type="non-terminal residue" evidence="3">
    <location>
        <position position="1"/>
    </location>
</feature>
<feature type="region of interest" description="Disordered" evidence="1">
    <location>
        <begin position="54"/>
        <end position="76"/>
    </location>
</feature>
<name>A0A1G8ND90_9PSED</name>
<evidence type="ECO:0000313" key="4">
    <source>
        <dbReference type="Proteomes" id="UP000199636"/>
    </source>
</evidence>
<evidence type="ECO:0000256" key="1">
    <source>
        <dbReference type="SAM" id="MobiDB-lite"/>
    </source>
</evidence>
<dbReference type="STRING" id="428992.SAMN05216272_1262"/>
<dbReference type="InterPro" id="IPR018769">
    <property type="entry name" value="VgrG2_DUF2345"/>
</dbReference>
<evidence type="ECO:0000259" key="2">
    <source>
        <dbReference type="Pfam" id="PF10106"/>
    </source>
</evidence>
<keyword evidence="4" id="KW-1185">Reference proteome</keyword>
<protein>
    <submittedName>
        <fullName evidence="3">Type VI secretion system secreted protein VgrG</fullName>
    </submittedName>
</protein>